<protein>
    <submittedName>
        <fullName evidence="1">Nucleoside-diphosphate sugar epimerase</fullName>
    </submittedName>
</protein>
<gene>
    <name evidence="1" type="ORF">MJA45_07615</name>
</gene>
<evidence type="ECO:0000313" key="1">
    <source>
        <dbReference type="EMBL" id="WNQ12889.1"/>
    </source>
</evidence>
<dbReference type="Proteomes" id="UP001305702">
    <property type="component" value="Chromosome"/>
</dbReference>
<dbReference type="EMBL" id="CP130318">
    <property type="protein sequence ID" value="WNQ12889.1"/>
    <property type="molecule type" value="Genomic_DNA"/>
</dbReference>
<dbReference type="RefSeq" id="WP_315606668.1">
    <property type="nucleotide sequence ID" value="NZ_CP130318.1"/>
</dbReference>
<dbReference type="KEGG" id="paun:MJA45_07615"/>
<keyword evidence="2" id="KW-1185">Reference proteome</keyword>
<name>A0AA96LGN6_9BACL</name>
<dbReference type="AlphaFoldDB" id="A0AA96LGN6"/>
<organism evidence="1 2">
    <name type="scientific">Paenibacillus aurantius</name>
    <dbReference type="NCBI Taxonomy" id="2918900"/>
    <lineage>
        <taxon>Bacteria</taxon>
        <taxon>Bacillati</taxon>
        <taxon>Bacillota</taxon>
        <taxon>Bacilli</taxon>
        <taxon>Bacillales</taxon>
        <taxon>Paenibacillaceae</taxon>
        <taxon>Paenibacillus</taxon>
    </lineage>
</organism>
<reference evidence="1 2" key="1">
    <citation type="submission" date="2022-02" db="EMBL/GenBank/DDBJ databases">
        <title>Paenibacillus sp. MBLB1776 Whole Genome Shotgun Sequencing.</title>
        <authorList>
            <person name="Hwang C.Y."/>
            <person name="Cho E.-S."/>
            <person name="Seo M.-J."/>
        </authorList>
    </citation>
    <scope>NUCLEOTIDE SEQUENCE [LARGE SCALE GENOMIC DNA]</scope>
    <source>
        <strain evidence="1 2">MBLB1776</strain>
    </source>
</reference>
<evidence type="ECO:0000313" key="2">
    <source>
        <dbReference type="Proteomes" id="UP001305702"/>
    </source>
</evidence>
<sequence length="96" mass="10671">MEHHLTKIIRQLVVSQQQLARLLEAERHKIGKMADMVCDIPGHGPTLGGLEGIIKHSGDHTKNIAAYLNSLADLEDAIADMLEPAIKELREPEEQE</sequence>
<accession>A0AA96LGN6</accession>
<proteinExistence type="predicted"/>